<feature type="domain" description="HMG box" evidence="3">
    <location>
        <begin position="284"/>
        <end position="351"/>
    </location>
</feature>
<dbReference type="InterPro" id="IPR045303">
    <property type="entry name" value="ARID_HMGB9-like"/>
</dbReference>
<dbReference type="InterPro" id="IPR009071">
    <property type="entry name" value="HMG_box_dom"/>
</dbReference>
<dbReference type="CDD" id="cd22009">
    <property type="entry name" value="HMG-box_AtHMGB9-like"/>
    <property type="match status" value="1"/>
</dbReference>
<keyword evidence="1" id="KW-0539">Nucleus</keyword>
<evidence type="ECO:0000256" key="2">
    <source>
        <dbReference type="SAM" id="MobiDB-lite"/>
    </source>
</evidence>
<comment type="caution">
    <text evidence="5">The sequence shown here is derived from an EMBL/GenBank/DDBJ whole genome shotgun (WGS) entry which is preliminary data.</text>
</comment>
<accession>A0ABR2LKQ8</accession>
<feature type="region of interest" description="Disordered" evidence="2">
    <location>
        <begin position="443"/>
        <end position="477"/>
    </location>
</feature>
<sequence length="477" mass="53759">MGEVEDKGTEVMANNKGKELLEPKLSSKSSGDDEILPTSQYEVYPEALASYQEVVGNKTLFMESLEKLHFAMKTKFMIPTIGGKELELHQLFVEVTSRGGIEKVIADRRWREVTNAFNFPSTATNASFILRKYYLSLLRHYEQIYFFGAKRWSIPSAVPFRAMPTATFEPEKIAQPVCSFPETQFAMRKRRKANIEVAPTVTFGSELPPNQTVVGVIDGKFDDGYFVTVTVGGRKLKGVLFHASQQSAVKEQTILHGIGDDNGTKVIRRRRRRKNLSSRDPTHPKPNRSGYNFFFSEQRARLKLLHPGRDKEISKMIGDLWNNQTETERAVYQEIGLKDKQRYQREMAAYRENQRTALALSNMRAIQQAAPELSIKAQNADSKEEDDVDMLSEDCTDTDGEKSEEPEMPNSLEARIAAAPAAGVPLAFELRRRDVVDAVIDTEMGIKSNLPSSGEDAESGRVGQTSANKEWSEDERN</sequence>
<dbReference type="InterPro" id="IPR001606">
    <property type="entry name" value="ARID_dom"/>
</dbReference>
<dbReference type="PROSITE" id="PS50118">
    <property type="entry name" value="HMG_BOX_2"/>
    <property type="match status" value="1"/>
</dbReference>
<dbReference type="Pfam" id="PF01388">
    <property type="entry name" value="ARID"/>
    <property type="match status" value="1"/>
</dbReference>
<dbReference type="Gene3D" id="1.10.150.60">
    <property type="entry name" value="ARID DNA-binding domain"/>
    <property type="match status" value="1"/>
</dbReference>
<feature type="region of interest" description="Disordered" evidence="2">
    <location>
        <begin position="376"/>
        <end position="408"/>
    </location>
</feature>
<dbReference type="InterPro" id="IPR036910">
    <property type="entry name" value="HMG_box_dom_sf"/>
</dbReference>
<dbReference type="EMBL" id="JBBWWR010000018">
    <property type="protein sequence ID" value="KAK8943731.1"/>
    <property type="molecule type" value="Genomic_DNA"/>
</dbReference>
<dbReference type="SMART" id="SM00501">
    <property type="entry name" value="BRIGHT"/>
    <property type="match status" value="1"/>
</dbReference>
<evidence type="ECO:0000256" key="1">
    <source>
        <dbReference type="PROSITE-ProRule" id="PRU00267"/>
    </source>
</evidence>
<feature type="compositionally biased region" description="Acidic residues" evidence="2">
    <location>
        <begin position="383"/>
        <end position="398"/>
    </location>
</feature>
<dbReference type="Proteomes" id="UP001412067">
    <property type="component" value="Unassembled WGS sequence"/>
</dbReference>
<feature type="domain" description="ARID" evidence="4">
    <location>
        <begin position="55"/>
        <end position="146"/>
    </location>
</feature>
<feature type="region of interest" description="Disordered" evidence="2">
    <location>
        <begin position="268"/>
        <end position="290"/>
    </location>
</feature>
<dbReference type="Pfam" id="PF00505">
    <property type="entry name" value="HMG_box"/>
    <property type="match status" value="1"/>
</dbReference>
<dbReference type="PROSITE" id="PS51011">
    <property type="entry name" value="ARID"/>
    <property type="match status" value="1"/>
</dbReference>
<proteinExistence type="predicted"/>
<dbReference type="SMART" id="SM00398">
    <property type="entry name" value="HMG"/>
    <property type="match status" value="1"/>
</dbReference>
<keyword evidence="1" id="KW-0238">DNA-binding</keyword>
<reference evidence="5 6" key="1">
    <citation type="journal article" date="2022" name="Nat. Plants">
        <title>Genomes of leafy and leafless Platanthera orchids illuminate the evolution of mycoheterotrophy.</title>
        <authorList>
            <person name="Li M.H."/>
            <person name="Liu K.W."/>
            <person name="Li Z."/>
            <person name="Lu H.C."/>
            <person name="Ye Q.L."/>
            <person name="Zhang D."/>
            <person name="Wang J.Y."/>
            <person name="Li Y.F."/>
            <person name="Zhong Z.M."/>
            <person name="Liu X."/>
            <person name="Yu X."/>
            <person name="Liu D.K."/>
            <person name="Tu X.D."/>
            <person name="Liu B."/>
            <person name="Hao Y."/>
            <person name="Liao X.Y."/>
            <person name="Jiang Y.T."/>
            <person name="Sun W.H."/>
            <person name="Chen J."/>
            <person name="Chen Y.Q."/>
            <person name="Ai Y."/>
            <person name="Zhai J.W."/>
            <person name="Wu S.S."/>
            <person name="Zhou Z."/>
            <person name="Hsiao Y.Y."/>
            <person name="Wu W.L."/>
            <person name="Chen Y.Y."/>
            <person name="Lin Y.F."/>
            <person name="Hsu J.L."/>
            <person name="Li C.Y."/>
            <person name="Wang Z.W."/>
            <person name="Zhao X."/>
            <person name="Zhong W.Y."/>
            <person name="Ma X.K."/>
            <person name="Ma L."/>
            <person name="Huang J."/>
            <person name="Chen G.Z."/>
            <person name="Huang M.Z."/>
            <person name="Huang L."/>
            <person name="Peng D.H."/>
            <person name="Luo Y.B."/>
            <person name="Zou S.Q."/>
            <person name="Chen S.P."/>
            <person name="Lan S."/>
            <person name="Tsai W.C."/>
            <person name="Van de Peer Y."/>
            <person name="Liu Z.J."/>
        </authorList>
    </citation>
    <scope>NUCLEOTIDE SEQUENCE [LARGE SCALE GENOMIC DNA]</scope>
    <source>
        <strain evidence="5">Lor288</strain>
    </source>
</reference>
<evidence type="ECO:0000259" key="4">
    <source>
        <dbReference type="PROSITE" id="PS51011"/>
    </source>
</evidence>
<dbReference type="SMART" id="SM01014">
    <property type="entry name" value="ARID"/>
    <property type="match status" value="1"/>
</dbReference>
<organism evidence="5 6">
    <name type="scientific">Platanthera guangdongensis</name>
    <dbReference type="NCBI Taxonomy" id="2320717"/>
    <lineage>
        <taxon>Eukaryota</taxon>
        <taxon>Viridiplantae</taxon>
        <taxon>Streptophyta</taxon>
        <taxon>Embryophyta</taxon>
        <taxon>Tracheophyta</taxon>
        <taxon>Spermatophyta</taxon>
        <taxon>Magnoliopsida</taxon>
        <taxon>Liliopsida</taxon>
        <taxon>Asparagales</taxon>
        <taxon>Orchidaceae</taxon>
        <taxon>Orchidoideae</taxon>
        <taxon>Orchideae</taxon>
        <taxon>Orchidinae</taxon>
        <taxon>Platanthera</taxon>
    </lineage>
</organism>
<feature type="region of interest" description="Disordered" evidence="2">
    <location>
        <begin position="1"/>
        <end position="34"/>
    </location>
</feature>
<feature type="DNA-binding region" description="HMG box" evidence="1">
    <location>
        <begin position="284"/>
        <end position="351"/>
    </location>
</feature>
<dbReference type="Gene3D" id="1.10.30.10">
    <property type="entry name" value="High mobility group box domain"/>
    <property type="match status" value="1"/>
</dbReference>
<name>A0ABR2LKQ8_9ASPA</name>
<dbReference type="PANTHER" id="PTHR46691:SF3">
    <property type="entry name" value="HIGH MOBILITY GROUP B PROTEIN 15"/>
    <property type="match status" value="1"/>
</dbReference>
<keyword evidence="6" id="KW-1185">Reference proteome</keyword>
<evidence type="ECO:0000259" key="3">
    <source>
        <dbReference type="PROSITE" id="PS50118"/>
    </source>
</evidence>
<dbReference type="InterPro" id="IPR036431">
    <property type="entry name" value="ARID_dom_sf"/>
</dbReference>
<evidence type="ECO:0000313" key="5">
    <source>
        <dbReference type="EMBL" id="KAK8943731.1"/>
    </source>
</evidence>
<dbReference type="SUPFAM" id="SSF47095">
    <property type="entry name" value="HMG-box"/>
    <property type="match status" value="1"/>
</dbReference>
<dbReference type="SUPFAM" id="SSF46774">
    <property type="entry name" value="ARID-like"/>
    <property type="match status" value="1"/>
</dbReference>
<evidence type="ECO:0000313" key="6">
    <source>
        <dbReference type="Proteomes" id="UP001412067"/>
    </source>
</evidence>
<protein>
    <submittedName>
        <fullName evidence="5">High mobility group B protein 15</fullName>
    </submittedName>
</protein>
<dbReference type="CDD" id="cd16872">
    <property type="entry name" value="ARID_HMGB9-like"/>
    <property type="match status" value="1"/>
</dbReference>
<gene>
    <name evidence="5" type="primary">HMGB15</name>
    <name evidence="5" type="ORF">KSP40_PGU003368</name>
</gene>
<dbReference type="PANTHER" id="PTHR46691">
    <property type="entry name" value="HIGH MOBILITY GROUP B PROTEIN 9"/>
    <property type="match status" value="1"/>
</dbReference>